<evidence type="ECO:0000313" key="2">
    <source>
        <dbReference type="Proteomes" id="UP001165960"/>
    </source>
</evidence>
<evidence type="ECO:0000313" key="1">
    <source>
        <dbReference type="EMBL" id="KAJ9073159.1"/>
    </source>
</evidence>
<reference evidence="1" key="1">
    <citation type="submission" date="2022-04" db="EMBL/GenBank/DDBJ databases">
        <title>Genome of the entomopathogenic fungus Entomophthora muscae.</title>
        <authorList>
            <person name="Elya C."/>
            <person name="Lovett B.R."/>
            <person name="Lee E."/>
            <person name="Macias A.M."/>
            <person name="Hajek A.E."/>
            <person name="De Bivort B.L."/>
            <person name="Kasson M.T."/>
            <person name="De Fine Licht H.H."/>
            <person name="Stajich J.E."/>
        </authorList>
    </citation>
    <scope>NUCLEOTIDE SEQUENCE</scope>
    <source>
        <strain evidence="1">Berkeley</strain>
    </source>
</reference>
<comment type="caution">
    <text evidence="1">The sequence shown here is derived from an EMBL/GenBank/DDBJ whole genome shotgun (WGS) entry which is preliminary data.</text>
</comment>
<organism evidence="1 2">
    <name type="scientific">Entomophthora muscae</name>
    <dbReference type="NCBI Taxonomy" id="34485"/>
    <lineage>
        <taxon>Eukaryota</taxon>
        <taxon>Fungi</taxon>
        <taxon>Fungi incertae sedis</taxon>
        <taxon>Zoopagomycota</taxon>
        <taxon>Entomophthoromycotina</taxon>
        <taxon>Entomophthoromycetes</taxon>
        <taxon>Entomophthorales</taxon>
        <taxon>Entomophthoraceae</taxon>
        <taxon>Entomophthora</taxon>
    </lineage>
</organism>
<proteinExistence type="predicted"/>
<keyword evidence="2" id="KW-1185">Reference proteome</keyword>
<dbReference type="Proteomes" id="UP001165960">
    <property type="component" value="Unassembled WGS sequence"/>
</dbReference>
<accession>A0ACC2TER8</accession>
<gene>
    <name evidence="1" type="ORF">DSO57_1019509</name>
</gene>
<sequence>MLPTRLTLLTPSSPMLPTRLTLNKQPNFCLDNISPACKTTKHVDHHTNSWRDYEVGQDVPAGLVIYNNILVPINQYNTLKARRLLPTTPTTTAPPQPEIPNIMFQRLHTAEIGAFTGLCRKNATLWINSTQSKFEQVDYPQRLWVSEIALCVTGTASCFVTKWLAQHPDQKENWEMFKAAFLKKFFMKDLDVVIMTKLQTFKMIGTIKEYIVAYEGLHNQAPNTINFDEPGLA</sequence>
<protein>
    <submittedName>
        <fullName evidence="1">Uncharacterized protein</fullName>
    </submittedName>
</protein>
<dbReference type="EMBL" id="QTSX02002928">
    <property type="protein sequence ID" value="KAJ9073159.1"/>
    <property type="molecule type" value="Genomic_DNA"/>
</dbReference>
<name>A0ACC2TER8_9FUNG</name>